<accession>A0A4S8Q000</accession>
<feature type="region of interest" description="Disordered" evidence="8">
    <location>
        <begin position="1"/>
        <end position="24"/>
    </location>
</feature>
<name>A0A4S8Q000_9ACTN</name>
<keyword evidence="11" id="KW-1185">Reference proteome</keyword>
<dbReference type="InterPro" id="IPR035906">
    <property type="entry name" value="MetI-like_sf"/>
</dbReference>
<evidence type="ECO:0000256" key="8">
    <source>
        <dbReference type="SAM" id="MobiDB-lite"/>
    </source>
</evidence>
<dbReference type="Gene3D" id="1.10.3720.10">
    <property type="entry name" value="MetI-like"/>
    <property type="match status" value="1"/>
</dbReference>
<evidence type="ECO:0000256" key="5">
    <source>
        <dbReference type="ARBA" id="ARBA00022989"/>
    </source>
</evidence>
<evidence type="ECO:0000256" key="1">
    <source>
        <dbReference type="ARBA" id="ARBA00004651"/>
    </source>
</evidence>
<reference evidence="10 11" key="2">
    <citation type="submission" date="2019-05" db="EMBL/GenBank/DDBJ databases">
        <title>Glycomyces buryatensis sp. nov.</title>
        <authorList>
            <person name="Nikitina E."/>
        </authorList>
    </citation>
    <scope>NUCLEOTIDE SEQUENCE [LARGE SCALE GENOMIC DNA]</scope>
    <source>
        <strain evidence="10 11">18</strain>
    </source>
</reference>
<comment type="caution">
    <text evidence="10">The sequence shown here is derived from an EMBL/GenBank/DDBJ whole genome shotgun (WGS) entry which is preliminary data.</text>
</comment>
<feature type="domain" description="ABC transmembrane type-1" evidence="9">
    <location>
        <begin position="92"/>
        <end position="286"/>
    </location>
</feature>
<evidence type="ECO:0000256" key="6">
    <source>
        <dbReference type="ARBA" id="ARBA00023136"/>
    </source>
</evidence>
<dbReference type="Pfam" id="PF00528">
    <property type="entry name" value="BPD_transp_1"/>
    <property type="match status" value="1"/>
</dbReference>
<dbReference type="GO" id="GO:0055085">
    <property type="term" value="P:transmembrane transport"/>
    <property type="evidence" value="ECO:0007669"/>
    <property type="project" value="InterPro"/>
</dbReference>
<feature type="transmembrane region" description="Helical" evidence="7">
    <location>
        <begin position="127"/>
        <end position="148"/>
    </location>
</feature>
<feature type="transmembrane region" description="Helical" evidence="7">
    <location>
        <begin position="160"/>
        <end position="183"/>
    </location>
</feature>
<dbReference type="AlphaFoldDB" id="A0A4S8Q000"/>
<dbReference type="SUPFAM" id="SSF161098">
    <property type="entry name" value="MetI-like"/>
    <property type="match status" value="1"/>
</dbReference>
<organism evidence="10 11">
    <name type="scientific">Glycomyces buryatensis</name>
    <dbReference type="NCBI Taxonomy" id="2570927"/>
    <lineage>
        <taxon>Bacteria</taxon>
        <taxon>Bacillati</taxon>
        <taxon>Actinomycetota</taxon>
        <taxon>Actinomycetes</taxon>
        <taxon>Glycomycetales</taxon>
        <taxon>Glycomycetaceae</taxon>
        <taxon>Glycomyces</taxon>
    </lineage>
</organism>
<dbReference type="RefSeq" id="WP_136536829.1">
    <property type="nucleotide sequence ID" value="NZ_STGY01000073.1"/>
</dbReference>
<sequence>MATQTPAKAETAQPDPPRTPDAPRVEGRVMNVFSQAFLWLWAVMVIVPVAWIVLTSFKSAREIAVDPLGLPETPRWENYVNAWTNGHIGGYFLNTLQVMVFSVFGTMLLGAMAAYVLARYEFRGNRLLYFMFAGGMMFPVFLALFPLFKTLQNVGLLNTYPGLVIVYIAYSLPFTVFFLTAFFRTLPTGVAEAALIDGAGHYRLFFQVMLPMAKPGLIAITIFNIIGQWNQFLLPLVLLSRNPEDAVISQGLANLALRQGYEGDPGALFAGTVLAMVPIFLAYVIFQRQIQAGLTAGAIK</sequence>
<comment type="subcellular location">
    <subcellularLocation>
        <location evidence="1 7">Cell membrane</location>
        <topology evidence="1 7">Multi-pass membrane protein</topology>
    </subcellularLocation>
</comment>
<protein>
    <submittedName>
        <fullName evidence="10">Carbohydrate ABC transporter permease</fullName>
    </submittedName>
</protein>
<feature type="transmembrane region" description="Helical" evidence="7">
    <location>
        <begin position="267"/>
        <end position="286"/>
    </location>
</feature>
<dbReference type="PANTHER" id="PTHR43744:SF12">
    <property type="entry name" value="ABC TRANSPORTER PERMEASE PROTEIN MG189-RELATED"/>
    <property type="match status" value="1"/>
</dbReference>
<evidence type="ECO:0000313" key="11">
    <source>
        <dbReference type="Proteomes" id="UP000308760"/>
    </source>
</evidence>
<keyword evidence="2 7" id="KW-0813">Transport</keyword>
<evidence type="ECO:0000256" key="4">
    <source>
        <dbReference type="ARBA" id="ARBA00022692"/>
    </source>
</evidence>
<keyword evidence="3" id="KW-1003">Cell membrane</keyword>
<keyword evidence="6 7" id="KW-0472">Membrane</keyword>
<dbReference type="InterPro" id="IPR000515">
    <property type="entry name" value="MetI-like"/>
</dbReference>
<comment type="similarity">
    <text evidence="7">Belongs to the binding-protein-dependent transport system permease family.</text>
</comment>
<feature type="transmembrane region" description="Helical" evidence="7">
    <location>
        <begin position="98"/>
        <end position="118"/>
    </location>
</feature>
<gene>
    <name evidence="10" type="ORF">FAB82_22620</name>
</gene>
<keyword evidence="5 7" id="KW-1133">Transmembrane helix</keyword>
<feature type="transmembrane region" description="Helical" evidence="7">
    <location>
        <begin position="204"/>
        <end position="226"/>
    </location>
</feature>
<dbReference type="Proteomes" id="UP000308760">
    <property type="component" value="Unassembled WGS sequence"/>
</dbReference>
<evidence type="ECO:0000259" key="9">
    <source>
        <dbReference type="PROSITE" id="PS50928"/>
    </source>
</evidence>
<dbReference type="PANTHER" id="PTHR43744">
    <property type="entry name" value="ABC TRANSPORTER PERMEASE PROTEIN MG189-RELATED-RELATED"/>
    <property type="match status" value="1"/>
</dbReference>
<feature type="transmembrane region" description="Helical" evidence="7">
    <location>
        <begin position="36"/>
        <end position="54"/>
    </location>
</feature>
<reference evidence="11" key="1">
    <citation type="submission" date="2019-04" db="EMBL/GenBank/DDBJ databases">
        <title>Nocardioides xinjiangensis sp. nov.</title>
        <authorList>
            <person name="Liu S."/>
        </authorList>
    </citation>
    <scope>NUCLEOTIDE SEQUENCE [LARGE SCALE GENOMIC DNA]</scope>
    <source>
        <strain evidence="11">18</strain>
    </source>
</reference>
<evidence type="ECO:0000256" key="3">
    <source>
        <dbReference type="ARBA" id="ARBA00022475"/>
    </source>
</evidence>
<evidence type="ECO:0000256" key="7">
    <source>
        <dbReference type="RuleBase" id="RU363032"/>
    </source>
</evidence>
<dbReference type="OrthoDB" id="61122at2"/>
<keyword evidence="4 7" id="KW-0812">Transmembrane</keyword>
<dbReference type="EMBL" id="STGY01000073">
    <property type="protein sequence ID" value="THV35672.1"/>
    <property type="molecule type" value="Genomic_DNA"/>
</dbReference>
<evidence type="ECO:0000256" key="2">
    <source>
        <dbReference type="ARBA" id="ARBA00022448"/>
    </source>
</evidence>
<dbReference type="PROSITE" id="PS50928">
    <property type="entry name" value="ABC_TM1"/>
    <property type="match status" value="1"/>
</dbReference>
<dbReference type="CDD" id="cd06261">
    <property type="entry name" value="TM_PBP2"/>
    <property type="match status" value="1"/>
</dbReference>
<dbReference type="GO" id="GO:0005886">
    <property type="term" value="C:plasma membrane"/>
    <property type="evidence" value="ECO:0007669"/>
    <property type="project" value="UniProtKB-SubCell"/>
</dbReference>
<proteinExistence type="inferred from homology"/>
<evidence type="ECO:0000313" key="10">
    <source>
        <dbReference type="EMBL" id="THV35672.1"/>
    </source>
</evidence>